<evidence type="ECO:0000256" key="1">
    <source>
        <dbReference type="ARBA" id="ARBA00022722"/>
    </source>
</evidence>
<feature type="compositionally biased region" description="Polar residues" evidence="2">
    <location>
        <begin position="716"/>
        <end position="743"/>
    </location>
</feature>
<evidence type="ECO:0000313" key="4">
    <source>
        <dbReference type="Proteomes" id="UP001479290"/>
    </source>
</evidence>
<gene>
    <name evidence="3" type="ORF">ABG768_012027</name>
</gene>
<reference evidence="3 4" key="1">
    <citation type="submission" date="2024-05" db="EMBL/GenBank/DDBJ databases">
        <title>A high-quality chromosomal-level genome assembly of Topmouth culter (Culter alburnus).</title>
        <authorList>
            <person name="Zhao H."/>
        </authorList>
    </citation>
    <scope>NUCLEOTIDE SEQUENCE [LARGE SCALE GENOMIC DNA]</scope>
    <source>
        <strain evidence="3">CATC2023</strain>
        <tissue evidence="3">Muscle</tissue>
    </source>
</reference>
<dbReference type="AlphaFoldDB" id="A0AAW1Z8W4"/>
<feature type="compositionally biased region" description="Basic and acidic residues" evidence="2">
    <location>
        <begin position="691"/>
        <end position="700"/>
    </location>
</feature>
<feature type="region of interest" description="Disordered" evidence="2">
    <location>
        <begin position="691"/>
        <end position="743"/>
    </location>
</feature>
<dbReference type="PANTHER" id="PTHR11046">
    <property type="entry name" value="OLIGORIBONUCLEASE, MITOCHONDRIAL"/>
    <property type="match status" value="1"/>
</dbReference>
<feature type="region of interest" description="Disordered" evidence="2">
    <location>
        <begin position="298"/>
        <end position="324"/>
    </location>
</feature>
<evidence type="ECO:0000256" key="2">
    <source>
        <dbReference type="SAM" id="MobiDB-lite"/>
    </source>
</evidence>
<keyword evidence="1" id="KW-0540">Nuclease</keyword>
<sequence>MEDLQVFGSSSASAKTIAAELKDDFYSKLVDDFLGAHYGELIELDEKPWKNRMLVQIGLMREEQDLSWVDLIQWLQKIIPMFQSADFRSLIERNTTTALSLTGDARQNFLDSDVNFEFVGPICDSIGIGRRDLLEMSDFSDRAKLTGLTNGLVLELTNFISREKLDPVVLVSWIRNFEPLFCSDGKIQKAYRLLRANLKNFRIQYRNNQRSRKRSRGLLDEFLQSPFDLAPERDADDIEYRRVAMIKAHLRKKRHISVHKPSAVKEEDEPFDILQTNATVKTPFQHEPKQMPHVIGVKREQRSQNQQTLIQSLEDVEEDPRSDTGDNVTLLDISVLSWQKIADVYGEKNEAAKVASMDLLQNHFTAMLKEDANLRSLDDKVKESTHPIVPPLNFLRYICQFLFELIDVTEQQMISFGRDLVNTTGEKLGRDKHPRFQSFVNFDESAVTRYIHMASEILCPSEETNPNYRRHWLAFCLERKNPSRLPINRSNRVINYFEAAAGLIHHHEDVVLFVSDLQLLNDNSNILLESVNADANDEALQALVCVVAIVYLKVLGPFWQLLKSDGEYPLFSRYILCLYEKLLEWSQDASCLLQPEAFLNAFLQVPMQEGTFEGVFRYCRANAENQFGTLMRACLQRMMKALAAVLEDNLKDFLPGGEYCKDQPSDIAVQMANCTFSQLMGEYPFGHGYPYEKTRPDKTQAKGCASEGTEQEPASRMTTDEPTSPSVTLSPATSIQKQQQASKHYSMFEGANLNAAKKMKVSRLKQKAQDHIYKKMIVGAVSKYGGPCKSKQDVERLLKKLQGASHAHTREVIRCELNYQKSILGSRDKKLNHIGFSLNDMVSTLKDILPNERVIITSPGENVLDHTEIQETLTQTTSADPQSTSTSQQTQQSFDSSIDIKKRKLFAPCYRQNFEFL</sequence>
<dbReference type="InterPro" id="IPR022894">
    <property type="entry name" value="Oligoribonuclease"/>
</dbReference>
<dbReference type="PANTHER" id="PTHR11046:SF15">
    <property type="entry name" value="RIBOFLAVIN TRANSPORTER 1 ISOFORM X1"/>
    <property type="match status" value="1"/>
</dbReference>
<accession>A0AAW1Z8W4</accession>
<evidence type="ECO:0000313" key="3">
    <source>
        <dbReference type="EMBL" id="KAK9957815.1"/>
    </source>
</evidence>
<feature type="region of interest" description="Disordered" evidence="2">
    <location>
        <begin position="874"/>
        <end position="895"/>
    </location>
</feature>
<keyword evidence="1" id="KW-0378">Hydrolase</keyword>
<dbReference type="Proteomes" id="UP001479290">
    <property type="component" value="Unassembled WGS sequence"/>
</dbReference>
<protein>
    <submittedName>
        <fullName evidence="3">Uncharacterized protein</fullName>
    </submittedName>
</protein>
<proteinExistence type="predicted"/>
<name>A0AAW1Z8W4_CULAL</name>
<dbReference type="EMBL" id="JAWDJR010000019">
    <property type="protein sequence ID" value="KAK9957815.1"/>
    <property type="molecule type" value="Genomic_DNA"/>
</dbReference>
<keyword evidence="4" id="KW-1185">Reference proteome</keyword>
<comment type="caution">
    <text evidence="3">The sequence shown here is derived from an EMBL/GenBank/DDBJ whole genome shotgun (WGS) entry which is preliminary data.</text>
</comment>
<dbReference type="GO" id="GO:0000175">
    <property type="term" value="F:3'-5'-RNA exonuclease activity"/>
    <property type="evidence" value="ECO:0007669"/>
    <property type="project" value="InterPro"/>
</dbReference>
<organism evidence="3 4">
    <name type="scientific">Culter alburnus</name>
    <name type="common">Topmouth culter</name>
    <dbReference type="NCBI Taxonomy" id="194366"/>
    <lineage>
        <taxon>Eukaryota</taxon>
        <taxon>Metazoa</taxon>
        <taxon>Chordata</taxon>
        <taxon>Craniata</taxon>
        <taxon>Vertebrata</taxon>
        <taxon>Euteleostomi</taxon>
        <taxon>Actinopterygii</taxon>
        <taxon>Neopterygii</taxon>
        <taxon>Teleostei</taxon>
        <taxon>Ostariophysi</taxon>
        <taxon>Cypriniformes</taxon>
        <taxon>Xenocyprididae</taxon>
        <taxon>Xenocypridinae</taxon>
        <taxon>Culter</taxon>
    </lineage>
</organism>